<evidence type="ECO:0000313" key="2">
    <source>
        <dbReference type="EMBL" id="GAA4972223.1"/>
    </source>
</evidence>
<keyword evidence="3" id="KW-1185">Reference proteome</keyword>
<comment type="caution">
    <text evidence="2">The sequence shown here is derived from an EMBL/GenBank/DDBJ whole genome shotgun (WGS) entry which is preliminary data.</text>
</comment>
<feature type="transmembrane region" description="Helical" evidence="1">
    <location>
        <begin position="20"/>
        <end position="38"/>
    </location>
</feature>
<dbReference type="EMBL" id="BAABIV010000002">
    <property type="protein sequence ID" value="GAA4972223.1"/>
    <property type="molecule type" value="Genomic_DNA"/>
</dbReference>
<gene>
    <name evidence="2" type="ORF">GCM10023257_05610</name>
</gene>
<keyword evidence="1" id="KW-0812">Transmembrane</keyword>
<protein>
    <submittedName>
        <fullName evidence="2">Uncharacterized protein</fullName>
    </submittedName>
</protein>
<reference evidence="3" key="1">
    <citation type="journal article" date="2019" name="Int. J. Syst. Evol. Microbiol.">
        <title>The Global Catalogue of Microorganisms (GCM) 10K type strain sequencing project: providing services to taxonomists for standard genome sequencing and annotation.</title>
        <authorList>
            <consortium name="The Broad Institute Genomics Platform"/>
            <consortium name="The Broad Institute Genome Sequencing Center for Infectious Disease"/>
            <person name="Wu L."/>
            <person name="Ma J."/>
        </authorList>
    </citation>
    <scope>NUCLEOTIDE SEQUENCE [LARGE SCALE GENOMIC DNA]</scope>
    <source>
        <strain evidence="3">JCM 17657</strain>
    </source>
</reference>
<dbReference type="RefSeq" id="WP_226029946.1">
    <property type="nucleotide sequence ID" value="NZ_BAABIV010000002.1"/>
</dbReference>
<sequence length="50" mass="5506">MSPDSSQSPPDAAEIPDRRPLVAFTWLWVGAPLAYGVYELVRKATQLFTG</sequence>
<evidence type="ECO:0000313" key="3">
    <source>
        <dbReference type="Proteomes" id="UP001500610"/>
    </source>
</evidence>
<keyword evidence="1" id="KW-1133">Transmembrane helix</keyword>
<name>A0ABP9HJJ5_9ACTN</name>
<evidence type="ECO:0000256" key="1">
    <source>
        <dbReference type="SAM" id="Phobius"/>
    </source>
</evidence>
<keyword evidence="1" id="KW-0472">Membrane</keyword>
<proteinExistence type="predicted"/>
<accession>A0ABP9HJJ5</accession>
<organism evidence="2 3">
    <name type="scientific">Streptomyces hyderabadensis</name>
    <dbReference type="NCBI Taxonomy" id="598549"/>
    <lineage>
        <taxon>Bacteria</taxon>
        <taxon>Bacillati</taxon>
        <taxon>Actinomycetota</taxon>
        <taxon>Actinomycetes</taxon>
        <taxon>Kitasatosporales</taxon>
        <taxon>Streptomycetaceae</taxon>
        <taxon>Streptomyces</taxon>
    </lineage>
</organism>
<dbReference type="Proteomes" id="UP001500610">
    <property type="component" value="Unassembled WGS sequence"/>
</dbReference>